<proteinExistence type="predicted"/>
<keyword evidence="2" id="KW-1185">Reference proteome</keyword>
<dbReference type="Proteomes" id="UP000708208">
    <property type="component" value="Unassembled WGS sequence"/>
</dbReference>
<organism evidence="1 2">
    <name type="scientific">Allacma fusca</name>
    <dbReference type="NCBI Taxonomy" id="39272"/>
    <lineage>
        <taxon>Eukaryota</taxon>
        <taxon>Metazoa</taxon>
        <taxon>Ecdysozoa</taxon>
        <taxon>Arthropoda</taxon>
        <taxon>Hexapoda</taxon>
        <taxon>Collembola</taxon>
        <taxon>Symphypleona</taxon>
        <taxon>Sminthuridae</taxon>
        <taxon>Allacma</taxon>
    </lineage>
</organism>
<sequence length="121" mass="13623">MAVDLCPEVRSALTKPCCTTQVLRRPPIPLALRWKHMAGPCRLEQTLEEVKIEACFKSSSKSKRTASLSCHRVLSIIVLFPETVSYTICSQPLACGVLRLHRQRLIPRMRWKGAMSTMTNG</sequence>
<evidence type="ECO:0000313" key="1">
    <source>
        <dbReference type="EMBL" id="CAG7724149.1"/>
    </source>
</evidence>
<protein>
    <submittedName>
        <fullName evidence="1">Uncharacterized protein</fullName>
    </submittedName>
</protein>
<reference evidence="1" key="1">
    <citation type="submission" date="2021-06" db="EMBL/GenBank/DDBJ databases">
        <authorList>
            <person name="Hodson N. C."/>
            <person name="Mongue J. A."/>
            <person name="Jaron S. K."/>
        </authorList>
    </citation>
    <scope>NUCLEOTIDE SEQUENCE</scope>
</reference>
<gene>
    <name evidence="1" type="ORF">AFUS01_LOCUS13186</name>
</gene>
<name>A0A8J2KDQ9_9HEXA</name>
<dbReference type="AlphaFoldDB" id="A0A8J2KDQ9"/>
<comment type="caution">
    <text evidence="1">The sequence shown here is derived from an EMBL/GenBank/DDBJ whole genome shotgun (WGS) entry which is preliminary data.</text>
</comment>
<dbReference type="EMBL" id="CAJVCH010106139">
    <property type="protein sequence ID" value="CAG7724149.1"/>
    <property type="molecule type" value="Genomic_DNA"/>
</dbReference>
<accession>A0A8J2KDQ9</accession>
<evidence type="ECO:0000313" key="2">
    <source>
        <dbReference type="Proteomes" id="UP000708208"/>
    </source>
</evidence>